<dbReference type="RefSeq" id="WP_344838607.1">
    <property type="nucleotide sequence ID" value="NZ_BAAAUV010000038.1"/>
</dbReference>
<name>A0ABP6QL57_9ACTN</name>
<evidence type="ECO:0000313" key="2">
    <source>
        <dbReference type="EMBL" id="GAA3239484.1"/>
    </source>
</evidence>
<gene>
    <name evidence="2" type="ORF">GCM10010468_75700</name>
</gene>
<proteinExistence type="predicted"/>
<reference evidence="3" key="1">
    <citation type="journal article" date="2019" name="Int. J. Syst. Evol. Microbiol.">
        <title>The Global Catalogue of Microorganisms (GCM) 10K type strain sequencing project: providing services to taxonomists for standard genome sequencing and annotation.</title>
        <authorList>
            <consortium name="The Broad Institute Genomics Platform"/>
            <consortium name="The Broad Institute Genome Sequencing Center for Infectious Disease"/>
            <person name="Wu L."/>
            <person name="Ma J."/>
        </authorList>
    </citation>
    <scope>NUCLEOTIDE SEQUENCE [LARGE SCALE GENOMIC DNA]</scope>
    <source>
        <strain evidence="3">JCM 9377</strain>
    </source>
</reference>
<keyword evidence="3" id="KW-1185">Reference proteome</keyword>
<dbReference type="Proteomes" id="UP001501237">
    <property type="component" value="Unassembled WGS sequence"/>
</dbReference>
<feature type="compositionally biased region" description="Polar residues" evidence="1">
    <location>
        <begin position="136"/>
        <end position="146"/>
    </location>
</feature>
<organism evidence="2 3">
    <name type="scientific">Actinocorallia longicatena</name>
    <dbReference type="NCBI Taxonomy" id="111803"/>
    <lineage>
        <taxon>Bacteria</taxon>
        <taxon>Bacillati</taxon>
        <taxon>Actinomycetota</taxon>
        <taxon>Actinomycetes</taxon>
        <taxon>Streptosporangiales</taxon>
        <taxon>Thermomonosporaceae</taxon>
        <taxon>Actinocorallia</taxon>
    </lineage>
</organism>
<evidence type="ECO:0000256" key="1">
    <source>
        <dbReference type="SAM" id="MobiDB-lite"/>
    </source>
</evidence>
<accession>A0ABP6QL57</accession>
<dbReference type="EMBL" id="BAAAUV010000038">
    <property type="protein sequence ID" value="GAA3239484.1"/>
    <property type="molecule type" value="Genomic_DNA"/>
</dbReference>
<sequence length="186" mass="19931">MKGGAPRAVWCTSENDPHVVSARSVAQTLDGQGKPVHVVWNPVRGELVQLLPVTRAGSLIGPEIGREGRVCVQIMVVGAARLPFTHGHLKDLETVMAWLDSWGVAHRWPSGPPLDVPQAYQASQDRKQWSRGGHFGQSQVPGSTTPGPGGIDIRKLTGPETPLAEIPRPRASSESNGVASRILTHL</sequence>
<evidence type="ECO:0000313" key="3">
    <source>
        <dbReference type="Proteomes" id="UP001501237"/>
    </source>
</evidence>
<protein>
    <submittedName>
        <fullName evidence="2">Uncharacterized protein</fullName>
    </submittedName>
</protein>
<feature type="region of interest" description="Disordered" evidence="1">
    <location>
        <begin position="115"/>
        <end position="186"/>
    </location>
</feature>
<comment type="caution">
    <text evidence="2">The sequence shown here is derived from an EMBL/GenBank/DDBJ whole genome shotgun (WGS) entry which is preliminary data.</text>
</comment>